<comment type="caution">
    <text evidence="2">The sequence shown here is derived from an EMBL/GenBank/DDBJ whole genome shotgun (WGS) entry which is preliminary data.</text>
</comment>
<evidence type="ECO:0000256" key="1">
    <source>
        <dbReference type="SAM" id="Phobius"/>
    </source>
</evidence>
<feature type="transmembrane region" description="Helical" evidence="1">
    <location>
        <begin position="6"/>
        <end position="31"/>
    </location>
</feature>
<dbReference type="EMBL" id="JAPXFL010000007">
    <property type="protein sequence ID" value="KAK9504010.1"/>
    <property type="molecule type" value="Genomic_DNA"/>
</dbReference>
<dbReference type="Proteomes" id="UP001461498">
    <property type="component" value="Unassembled WGS sequence"/>
</dbReference>
<keyword evidence="1" id="KW-0812">Transmembrane</keyword>
<name>A0AAW1D2K6_9HEMI</name>
<keyword evidence="1" id="KW-1133">Transmembrane helix</keyword>
<keyword evidence="3" id="KW-1185">Reference proteome</keyword>
<sequence length="65" mass="7518">MVVSTYASRCCWIIISMLYFHIISITFNFIININTLKGTTKRAAKIRWSIITTIATCTESRICFH</sequence>
<dbReference type="AlphaFoldDB" id="A0AAW1D2K6"/>
<organism evidence="2 3">
    <name type="scientific">Rhynocoris fuscipes</name>
    <dbReference type="NCBI Taxonomy" id="488301"/>
    <lineage>
        <taxon>Eukaryota</taxon>
        <taxon>Metazoa</taxon>
        <taxon>Ecdysozoa</taxon>
        <taxon>Arthropoda</taxon>
        <taxon>Hexapoda</taxon>
        <taxon>Insecta</taxon>
        <taxon>Pterygota</taxon>
        <taxon>Neoptera</taxon>
        <taxon>Paraneoptera</taxon>
        <taxon>Hemiptera</taxon>
        <taxon>Heteroptera</taxon>
        <taxon>Panheteroptera</taxon>
        <taxon>Cimicomorpha</taxon>
        <taxon>Reduviidae</taxon>
        <taxon>Harpactorinae</taxon>
        <taxon>Harpactorini</taxon>
        <taxon>Rhynocoris</taxon>
    </lineage>
</organism>
<evidence type="ECO:0000313" key="3">
    <source>
        <dbReference type="Proteomes" id="UP001461498"/>
    </source>
</evidence>
<evidence type="ECO:0008006" key="4">
    <source>
        <dbReference type="Google" id="ProtNLM"/>
    </source>
</evidence>
<evidence type="ECO:0000313" key="2">
    <source>
        <dbReference type="EMBL" id="KAK9504010.1"/>
    </source>
</evidence>
<reference evidence="2 3" key="1">
    <citation type="submission" date="2022-12" db="EMBL/GenBank/DDBJ databases">
        <title>Chromosome-level genome assembly of true bugs.</title>
        <authorList>
            <person name="Ma L."/>
            <person name="Li H."/>
        </authorList>
    </citation>
    <scope>NUCLEOTIDE SEQUENCE [LARGE SCALE GENOMIC DNA]</scope>
    <source>
        <strain evidence="2">Lab_2022b</strain>
    </source>
</reference>
<proteinExistence type="predicted"/>
<keyword evidence="1" id="KW-0472">Membrane</keyword>
<protein>
    <recommendedName>
        <fullName evidence="4">ATP synthase F0 subunit 8</fullName>
    </recommendedName>
</protein>
<gene>
    <name evidence="2" type="ORF">O3M35_010454</name>
</gene>
<accession>A0AAW1D2K6</accession>